<dbReference type="Pfam" id="PF00072">
    <property type="entry name" value="Response_reg"/>
    <property type="match status" value="1"/>
</dbReference>
<dbReference type="GO" id="GO:0005886">
    <property type="term" value="C:plasma membrane"/>
    <property type="evidence" value="ECO:0007669"/>
    <property type="project" value="UniProtKB-SubCell"/>
</dbReference>
<evidence type="ECO:0000256" key="17">
    <source>
        <dbReference type="SAM" id="Coils"/>
    </source>
</evidence>
<evidence type="ECO:0000256" key="12">
    <source>
        <dbReference type="ARBA" id="ARBA00023136"/>
    </source>
</evidence>
<dbReference type="SUPFAM" id="SSF47226">
    <property type="entry name" value="Histidine-containing phosphotransfer domain, HPT domain"/>
    <property type="match status" value="1"/>
</dbReference>
<dbReference type="InterPro" id="IPR004358">
    <property type="entry name" value="Sig_transdc_His_kin-like_C"/>
</dbReference>
<feature type="domain" description="Response regulatory" evidence="20">
    <location>
        <begin position="518"/>
        <end position="634"/>
    </location>
</feature>
<dbReference type="CDD" id="cd16922">
    <property type="entry name" value="HATPase_EvgS-ArcB-TorS-like"/>
    <property type="match status" value="1"/>
</dbReference>
<dbReference type="SMART" id="SM00387">
    <property type="entry name" value="HATPase_c"/>
    <property type="match status" value="1"/>
</dbReference>
<evidence type="ECO:0000259" key="20">
    <source>
        <dbReference type="PROSITE" id="PS50110"/>
    </source>
</evidence>
<protein>
    <recommendedName>
        <fullName evidence="13">Aerobic respiration control sensor protein</fullName>
        <ecNumber evidence="13">2.7.13.3</ecNumber>
    </recommendedName>
</protein>
<dbReference type="InterPro" id="IPR027460">
    <property type="entry name" value="ArcB_TM_sf"/>
</dbReference>
<evidence type="ECO:0000256" key="3">
    <source>
        <dbReference type="ARBA" id="ARBA00022475"/>
    </source>
</evidence>
<evidence type="ECO:0000259" key="23">
    <source>
        <dbReference type="PROSITE" id="PS50894"/>
    </source>
</evidence>
<accession>A0A1S1N499</accession>
<dbReference type="PANTHER" id="PTHR43047">
    <property type="entry name" value="TWO-COMPONENT HISTIDINE PROTEIN KINASE"/>
    <property type="match status" value="1"/>
</dbReference>
<keyword evidence="13" id="KW-0804">Transcription</keyword>
<dbReference type="SUPFAM" id="SSF52172">
    <property type="entry name" value="CheY-like"/>
    <property type="match status" value="1"/>
</dbReference>
<comment type="caution">
    <text evidence="24">The sequence shown here is derived from an EMBL/GenBank/DDBJ whole genome shotgun (WGS) entry which is preliminary data.</text>
</comment>
<dbReference type="NCBIfam" id="TIGR00229">
    <property type="entry name" value="sensory_box"/>
    <property type="match status" value="1"/>
</dbReference>
<keyword evidence="8 13" id="KW-0418">Kinase</keyword>
<dbReference type="Gene3D" id="3.30.450.20">
    <property type="entry name" value="PAS domain"/>
    <property type="match status" value="1"/>
</dbReference>
<keyword evidence="10 18" id="KW-1133">Transmembrane helix</keyword>
<dbReference type="SUPFAM" id="SSF47384">
    <property type="entry name" value="Homodimeric domain of signal transducing histidine kinase"/>
    <property type="match status" value="1"/>
</dbReference>
<evidence type="ECO:0000256" key="4">
    <source>
        <dbReference type="ARBA" id="ARBA00022519"/>
    </source>
</evidence>
<evidence type="ECO:0000256" key="5">
    <source>
        <dbReference type="ARBA" id="ARBA00022553"/>
    </source>
</evidence>
<dbReference type="SUPFAM" id="SSF55874">
    <property type="entry name" value="ATPase domain of HSP90 chaperone/DNA topoisomerase II/histidine kinase"/>
    <property type="match status" value="1"/>
</dbReference>
<evidence type="ECO:0000256" key="11">
    <source>
        <dbReference type="ARBA" id="ARBA00023012"/>
    </source>
</evidence>
<feature type="domain" description="PAC" evidence="22">
    <location>
        <begin position="219"/>
        <end position="272"/>
    </location>
</feature>
<dbReference type="PROSITE" id="PS50113">
    <property type="entry name" value="PAC"/>
    <property type="match status" value="1"/>
</dbReference>
<dbReference type="RefSeq" id="WP_070993515.1">
    <property type="nucleotide sequence ID" value="NZ_MNAN01000035.1"/>
</dbReference>
<dbReference type="PROSITE" id="PS50112">
    <property type="entry name" value="PAS"/>
    <property type="match status" value="1"/>
</dbReference>
<dbReference type="Pfam" id="PF02518">
    <property type="entry name" value="HATPase_c"/>
    <property type="match status" value="1"/>
</dbReference>
<feature type="domain" description="Histidine kinase" evidence="19">
    <location>
        <begin position="283"/>
        <end position="503"/>
    </location>
</feature>
<feature type="domain" description="PAS" evidence="21">
    <location>
        <begin position="148"/>
        <end position="202"/>
    </location>
</feature>
<comment type="catalytic activity">
    <reaction evidence="1 13">
        <text>ATP + protein L-histidine = ADP + protein N-phospho-L-histidine.</text>
        <dbReference type="EC" id="2.7.13.3"/>
    </reaction>
</comment>
<proteinExistence type="predicted"/>
<keyword evidence="25" id="KW-1185">Reference proteome</keyword>
<evidence type="ECO:0000256" key="10">
    <source>
        <dbReference type="ARBA" id="ARBA00022989"/>
    </source>
</evidence>
<dbReference type="PROSITE" id="PS50110">
    <property type="entry name" value="RESPONSE_REGULATORY"/>
    <property type="match status" value="1"/>
</dbReference>
<dbReference type="InterPro" id="IPR036641">
    <property type="entry name" value="HPT_dom_sf"/>
</dbReference>
<dbReference type="FunFam" id="3.30.565.10:FF:000010">
    <property type="entry name" value="Sensor histidine kinase RcsC"/>
    <property type="match status" value="1"/>
</dbReference>
<dbReference type="InterPro" id="IPR040642">
    <property type="entry name" value="HKR_ArcB_TM"/>
</dbReference>
<dbReference type="AlphaFoldDB" id="A0A1S1N499"/>
<dbReference type="InterPro" id="IPR036890">
    <property type="entry name" value="HATPase_C_sf"/>
</dbReference>
<dbReference type="PROSITE" id="PS50109">
    <property type="entry name" value="HIS_KIN"/>
    <property type="match status" value="1"/>
</dbReference>
<dbReference type="CDD" id="cd17546">
    <property type="entry name" value="REC_hyHK_CKI1_RcsC-like"/>
    <property type="match status" value="1"/>
</dbReference>
<keyword evidence="6 13" id="KW-0808">Transferase</keyword>
<evidence type="ECO:0000256" key="14">
    <source>
        <dbReference type="PIRSR" id="PIRSR003182-50"/>
    </source>
</evidence>
<evidence type="ECO:0000259" key="21">
    <source>
        <dbReference type="PROSITE" id="PS50112"/>
    </source>
</evidence>
<dbReference type="InterPro" id="IPR000700">
    <property type="entry name" value="PAS-assoc_C"/>
</dbReference>
<dbReference type="Pfam" id="PF00512">
    <property type="entry name" value="HisKA"/>
    <property type="match status" value="1"/>
</dbReference>
<evidence type="ECO:0000256" key="18">
    <source>
        <dbReference type="SAM" id="Phobius"/>
    </source>
</evidence>
<dbReference type="NCBIfam" id="NF008302">
    <property type="entry name" value="PRK11091.1"/>
    <property type="match status" value="1"/>
</dbReference>
<dbReference type="CDD" id="cd00130">
    <property type="entry name" value="PAS"/>
    <property type="match status" value="1"/>
</dbReference>
<dbReference type="Pfam" id="PF08448">
    <property type="entry name" value="PAS_4"/>
    <property type="match status" value="1"/>
</dbReference>
<dbReference type="InterPro" id="IPR000014">
    <property type="entry name" value="PAS"/>
</dbReference>
<dbReference type="SUPFAM" id="SSF55785">
    <property type="entry name" value="PYP-like sensor domain (PAS domain)"/>
    <property type="match status" value="1"/>
</dbReference>
<keyword evidence="12 13" id="KW-0472">Membrane</keyword>
<dbReference type="InterPro" id="IPR035965">
    <property type="entry name" value="PAS-like_dom_sf"/>
</dbReference>
<dbReference type="InterPro" id="IPR014409">
    <property type="entry name" value="Sig_transdc_His_kin_hyb_ArcB"/>
</dbReference>
<feature type="modified residue" description="Phosphohistidine; by autocatalysis" evidence="14">
    <location>
        <position position="286"/>
    </location>
</feature>
<dbReference type="Gene3D" id="3.30.565.10">
    <property type="entry name" value="Histidine kinase-like ATPase, C-terminal domain"/>
    <property type="match status" value="1"/>
</dbReference>
<keyword evidence="5 14" id="KW-0597">Phosphoprotein</keyword>
<dbReference type="PROSITE" id="PS50894">
    <property type="entry name" value="HPT"/>
    <property type="match status" value="1"/>
</dbReference>
<keyword evidence="13" id="KW-0805">Transcription regulation</keyword>
<dbReference type="CDD" id="cd00088">
    <property type="entry name" value="HPT"/>
    <property type="match status" value="1"/>
</dbReference>
<dbReference type="Pfam" id="PF18415">
    <property type="entry name" value="HKR_ArcB_TM"/>
    <property type="match status" value="1"/>
</dbReference>
<name>A0A1S1N499_9GAMM</name>
<dbReference type="Gene3D" id="1.20.120.160">
    <property type="entry name" value="HPT domain"/>
    <property type="match status" value="1"/>
</dbReference>
<dbReference type="SMART" id="SM00091">
    <property type="entry name" value="PAS"/>
    <property type="match status" value="1"/>
</dbReference>
<keyword evidence="7 18" id="KW-0812">Transmembrane</keyword>
<gene>
    <name evidence="24" type="ORF">BIW53_17775</name>
</gene>
<evidence type="ECO:0000313" key="24">
    <source>
        <dbReference type="EMBL" id="OHU94228.1"/>
    </source>
</evidence>
<organism evidence="24 25">
    <name type="scientific">Pseudoalteromonas byunsanensis</name>
    <dbReference type="NCBI Taxonomy" id="327939"/>
    <lineage>
        <taxon>Bacteria</taxon>
        <taxon>Pseudomonadati</taxon>
        <taxon>Pseudomonadota</taxon>
        <taxon>Gammaproteobacteria</taxon>
        <taxon>Alteromonadales</taxon>
        <taxon>Pseudoalteromonadaceae</taxon>
        <taxon>Pseudoalteromonas</taxon>
    </lineage>
</organism>
<dbReference type="InterPro" id="IPR013656">
    <property type="entry name" value="PAS_4"/>
</dbReference>
<evidence type="ECO:0000256" key="7">
    <source>
        <dbReference type="ARBA" id="ARBA00022692"/>
    </source>
</evidence>
<evidence type="ECO:0000256" key="1">
    <source>
        <dbReference type="ARBA" id="ARBA00000085"/>
    </source>
</evidence>
<sequence length="777" mass="86914">MIDSSFGPWARVLANLVNKYGAKPASFLCYIFILLIALILSCMFYYVALGEIKIVDVLAVMFFSAVTSPVLISILIHAMRQLEDSKSYLESATKQEKLLNQTLKDNINRLNNEIDERKMALHAKHRAIEELRKEIAERKKTQQELAQQGMLLRSIVDSSPDLFYYRDENGVFAGCNKMFELVIGKPSEELIGRSVEQIYPQNFLPEVLRTDTEVSTTHKPITLDVEYPVNDENRWFEMRKLPFINDNGQYIGLLAFGRDITSRKEAEQALETAYKDKGKFIATLSHELRTPLNGIVGLTRMLLDTELSQQQKSWCNTIFSSAETLGNIFNDIIDLDKIDREQLDIATDSINVSDFINDVVNFAGLIADQKGLDFTINRSGMLDVYALLDPTRLRQVLWNLINNAVKFTHKGGVTLECRRENKETGPWLAISVIDTGLGIPSDQQERIFDMYYKAPDLTGANAIGSGIGLAVTKALVLAMKGQIRVSSIEGQGSRFDVDIPLTLCSAPKQQSYAGRSLYILLVEDVPLNAEIATNLLEQRGHEVIWAETGEDALSLVATEDDLDLILLDMQLPDINGDQVAKEIRADSHYDNLPIVALTANVRSAEQELEGISIQGALAKPINTTRLDRMLADLFGIDAKQNSAKEHLGKVSFSEQQQHELDIETITDFMDSMGVDAFKRSARLFKTLNPKYCTELRDALESKDIEEYASVAHKLKGAAGSVGLNQVQLHAKKMELDAELVDTQVLSMWLEQLEEKIELGQSLLAQAIEQLAANQNEA</sequence>
<dbReference type="PRINTS" id="PR00344">
    <property type="entry name" value="BCTRLSENSOR"/>
</dbReference>
<comment type="PTM">
    <text evidence="14">Activation requires a sequential transfer of a phosphate group from a His in the primary transmitter domain, to an Asp in the receiver domain and to a His in the secondary transmitter domain.</text>
</comment>
<dbReference type="InterPro" id="IPR036097">
    <property type="entry name" value="HisK_dim/P_sf"/>
</dbReference>
<dbReference type="InterPro" id="IPR001789">
    <property type="entry name" value="Sig_transdc_resp-reg_receiver"/>
</dbReference>
<dbReference type="Proteomes" id="UP000180253">
    <property type="component" value="Unassembled WGS sequence"/>
</dbReference>
<comment type="subcellular location">
    <subcellularLocation>
        <location evidence="2 13">Cell inner membrane</location>
        <topology evidence="2 13">Multi-pass membrane protein</topology>
    </subcellularLocation>
</comment>
<dbReference type="PIRSF" id="PIRSF003182">
    <property type="entry name" value="ArcB"/>
    <property type="match status" value="1"/>
</dbReference>
<evidence type="ECO:0000256" key="16">
    <source>
        <dbReference type="PROSITE-ProRule" id="PRU00169"/>
    </source>
</evidence>
<feature type="domain" description="HPt" evidence="23">
    <location>
        <begin position="673"/>
        <end position="773"/>
    </location>
</feature>
<dbReference type="SMART" id="SM00388">
    <property type="entry name" value="HisKA"/>
    <property type="match status" value="1"/>
</dbReference>
<keyword evidence="17" id="KW-0175">Coiled coil</keyword>
<evidence type="ECO:0000259" key="19">
    <source>
        <dbReference type="PROSITE" id="PS50109"/>
    </source>
</evidence>
<keyword evidence="11 13" id="KW-0902">Two-component regulatory system</keyword>
<dbReference type="PANTHER" id="PTHR43047:SF72">
    <property type="entry name" value="OSMOSENSING HISTIDINE PROTEIN KINASE SLN1"/>
    <property type="match status" value="1"/>
</dbReference>
<dbReference type="InterPro" id="IPR003661">
    <property type="entry name" value="HisK_dim/P_dom"/>
</dbReference>
<evidence type="ECO:0000256" key="6">
    <source>
        <dbReference type="ARBA" id="ARBA00022679"/>
    </source>
</evidence>
<reference evidence="24 25" key="1">
    <citation type="submission" date="2016-10" db="EMBL/GenBank/DDBJ databases">
        <title>Pseudoalteromonas amylolytica sp. nov., isolated from the surface seawater.</title>
        <authorList>
            <person name="Wu Y.-H."/>
            <person name="Cheng H."/>
            <person name="Jin X.-B."/>
            <person name="Wang C.-S."/>
            <person name="Xu X.-W."/>
        </authorList>
    </citation>
    <scope>NUCLEOTIDE SEQUENCE [LARGE SCALE GENOMIC DNA]</scope>
    <source>
        <strain evidence="24 25">JCM 12483</strain>
    </source>
</reference>
<dbReference type="CDD" id="cd00082">
    <property type="entry name" value="HisKA"/>
    <property type="match status" value="1"/>
</dbReference>
<dbReference type="EMBL" id="MNAN01000035">
    <property type="protein sequence ID" value="OHU94228.1"/>
    <property type="molecule type" value="Genomic_DNA"/>
</dbReference>
<dbReference type="InterPro" id="IPR003594">
    <property type="entry name" value="HATPase_dom"/>
</dbReference>
<evidence type="ECO:0000313" key="25">
    <source>
        <dbReference type="Proteomes" id="UP000180253"/>
    </source>
</evidence>
<evidence type="ECO:0000259" key="22">
    <source>
        <dbReference type="PROSITE" id="PS50113"/>
    </source>
</evidence>
<dbReference type="InterPro" id="IPR005467">
    <property type="entry name" value="His_kinase_dom"/>
</dbReference>
<dbReference type="STRING" id="327939.BIW53_17775"/>
<feature type="transmembrane region" description="Helical" evidence="18">
    <location>
        <begin position="27"/>
        <end position="48"/>
    </location>
</feature>
<keyword evidence="9 13" id="KW-0067">ATP-binding</keyword>
<dbReference type="Gene3D" id="1.10.287.130">
    <property type="match status" value="1"/>
</dbReference>
<feature type="modified residue" description="4-aspartylphosphate" evidence="14 16">
    <location>
        <position position="568"/>
    </location>
</feature>
<dbReference type="GO" id="GO:0000155">
    <property type="term" value="F:phosphorelay sensor kinase activity"/>
    <property type="evidence" value="ECO:0007669"/>
    <property type="project" value="UniProtKB-UniRule"/>
</dbReference>
<dbReference type="Pfam" id="PF01627">
    <property type="entry name" value="Hpt"/>
    <property type="match status" value="1"/>
</dbReference>
<dbReference type="Gene3D" id="1.10.287.970">
    <property type="entry name" value="His Kinase A (phosphoacceptor) domain"/>
    <property type="match status" value="1"/>
</dbReference>
<dbReference type="SMART" id="SM00448">
    <property type="entry name" value="REC"/>
    <property type="match status" value="1"/>
</dbReference>
<evidence type="ECO:0000256" key="9">
    <source>
        <dbReference type="ARBA" id="ARBA00022840"/>
    </source>
</evidence>
<keyword evidence="4 13" id="KW-0997">Cell inner membrane</keyword>
<dbReference type="Gene3D" id="3.40.50.2300">
    <property type="match status" value="1"/>
</dbReference>
<dbReference type="EC" id="2.7.13.3" evidence="13"/>
<evidence type="ECO:0000256" key="8">
    <source>
        <dbReference type="ARBA" id="ARBA00022777"/>
    </source>
</evidence>
<dbReference type="GO" id="GO:0005524">
    <property type="term" value="F:ATP binding"/>
    <property type="evidence" value="ECO:0007669"/>
    <property type="project" value="UniProtKB-UniRule"/>
</dbReference>
<dbReference type="OrthoDB" id="9810730at2"/>
<dbReference type="InterPro" id="IPR011006">
    <property type="entry name" value="CheY-like_superfamily"/>
</dbReference>
<evidence type="ECO:0000256" key="15">
    <source>
        <dbReference type="PROSITE-ProRule" id="PRU00110"/>
    </source>
</evidence>
<keyword evidence="3 13" id="KW-1003">Cell membrane</keyword>
<keyword evidence="13" id="KW-0547">Nucleotide-binding</keyword>
<dbReference type="InterPro" id="IPR008207">
    <property type="entry name" value="Sig_transdc_His_kin_Hpt_dom"/>
</dbReference>
<evidence type="ECO:0000256" key="2">
    <source>
        <dbReference type="ARBA" id="ARBA00004429"/>
    </source>
</evidence>
<evidence type="ECO:0000256" key="13">
    <source>
        <dbReference type="PIRNR" id="PIRNR003182"/>
    </source>
</evidence>
<feature type="transmembrane region" description="Helical" evidence="18">
    <location>
        <begin position="54"/>
        <end position="76"/>
    </location>
</feature>
<feature type="modified residue" description="Phosphohistidine" evidence="14 15">
    <location>
        <position position="712"/>
    </location>
</feature>
<dbReference type="GO" id="GO:0009927">
    <property type="term" value="F:histidine phosphotransfer kinase activity"/>
    <property type="evidence" value="ECO:0007669"/>
    <property type="project" value="TreeGrafter"/>
</dbReference>
<feature type="coiled-coil region" evidence="17">
    <location>
        <begin position="93"/>
        <end position="148"/>
    </location>
</feature>